<dbReference type="NCBIfam" id="TIGR01352">
    <property type="entry name" value="tonB_Cterm"/>
    <property type="match status" value="1"/>
</dbReference>
<evidence type="ECO:0000256" key="5">
    <source>
        <dbReference type="ARBA" id="ARBA00022519"/>
    </source>
</evidence>
<evidence type="ECO:0000259" key="11">
    <source>
        <dbReference type="PROSITE" id="PS52015"/>
    </source>
</evidence>
<evidence type="ECO:0000256" key="9">
    <source>
        <dbReference type="ARBA" id="ARBA00023136"/>
    </source>
</evidence>
<dbReference type="SUPFAM" id="SSF74653">
    <property type="entry name" value="TolA/TonB C-terminal domain"/>
    <property type="match status" value="1"/>
</dbReference>
<name>A0ABS1BZM0_9BACT</name>
<gene>
    <name evidence="12" type="ORF">I5M27_06290</name>
</gene>
<comment type="subcellular location">
    <subcellularLocation>
        <location evidence="1">Cell inner membrane</location>
        <topology evidence="1">Single-pass membrane protein</topology>
        <orientation evidence="1">Periplasmic side</orientation>
    </subcellularLocation>
</comment>
<keyword evidence="8" id="KW-1133">Transmembrane helix</keyword>
<dbReference type="PROSITE" id="PS51257">
    <property type="entry name" value="PROKAR_LIPOPROTEIN"/>
    <property type="match status" value="1"/>
</dbReference>
<keyword evidence="10" id="KW-0732">Signal</keyword>
<evidence type="ECO:0000256" key="10">
    <source>
        <dbReference type="SAM" id="SignalP"/>
    </source>
</evidence>
<dbReference type="PANTHER" id="PTHR33446">
    <property type="entry name" value="PROTEIN TONB-RELATED"/>
    <property type="match status" value="1"/>
</dbReference>
<evidence type="ECO:0000313" key="12">
    <source>
        <dbReference type="EMBL" id="MBK0402587.1"/>
    </source>
</evidence>
<keyword evidence="9" id="KW-0472">Membrane</keyword>
<feature type="signal peptide" evidence="10">
    <location>
        <begin position="1"/>
        <end position="18"/>
    </location>
</feature>
<keyword evidence="6" id="KW-0812">Transmembrane</keyword>
<organism evidence="12 13">
    <name type="scientific">Adhaeribacter terrigena</name>
    <dbReference type="NCBI Taxonomy" id="2793070"/>
    <lineage>
        <taxon>Bacteria</taxon>
        <taxon>Pseudomonadati</taxon>
        <taxon>Bacteroidota</taxon>
        <taxon>Cytophagia</taxon>
        <taxon>Cytophagales</taxon>
        <taxon>Hymenobacteraceae</taxon>
        <taxon>Adhaeribacter</taxon>
    </lineage>
</organism>
<protein>
    <submittedName>
        <fullName evidence="12">Energy transducer TonB</fullName>
    </submittedName>
</protein>
<dbReference type="InterPro" id="IPR037682">
    <property type="entry name" value="TonB_C"/>
</dbReference>
<feature type="domain" description="TonB C-terminal" evidence="11">
    <location>
        <begin position="53"/>
        <end position="143"/>
    </location>
</feature>
<keyword evidence="3" id="KW-0813">Transport</keyword>
<accession>A0ABS1BZM0</accession>
<reference evidence="12 13" key="1">
    <citation type="submission" date="2020-12" db="EMBL/GenBank/DDBJ databases">
        <title>Bacterial novel species Adhaeribacter sp. BT258 isolated from soil.</title>
        <authorList>
            <person name="Jung H.-Y."/>
        </authorList>
    </citation>
    <scope>NUCLEOTIDE SEQUENCE [LARGE SCALE GENOMIC DNA]</scope>
    <source>
        <strain evidence="12 13">BT258</strain>
    </source>
</reference>
<evidence type="ECO:0000313" key="13">
    <source>
        <dbReference type="Proteomes" id="UP000644147"/>
    </source>
</evidence>
<evidence type="ECO:0000256" key="4">
    <source>
        <dbReference type="ARBA" id="ARBA00022475"/>
    </source>
</evidence>
<comment type="caution">
    <text evidence="12">The sequence shown here is derived from an EMBL/GenBank/DDBJ whole genome shotgun (WGS) entry which is preliminary data.</text>
</comment>
<dbReference type="Gene3D" id="3.30.1150.10">
    <property type="match status" value="1"/>
</dbReference>
<keyword evidence="5" id="KW-0997">Cell inner membrane</keyword>
<evidence type="ECO:0000256" key="1">
    <source>
        <dbReference type="ARBA" id="ARBA00004383"/>
    </source>
</evidence>
<dbReference type="RefSeq" id="WP_200505330.1">
    <property type="nucleotide sequence ID" value="NZ_JAEHFX010000002.1"/>
</dbReference>
<dbReference type="InterPro" id="IPR051045">
    <property type="entry name" value="TonB-dependent_transducer"/>
</dbReference>
<evidence type="ECO:0000256" key="7">
    <source>
        <dbReference type="ARBA" id="ARBA00022927"/>
    </source>
</evidence>
<dbReference type="InterPro" id="IPR006260">
    <property type="entry name" value="TonB/TolA_C"/>
</dbReference>
<comment type="similarity">
    <text evidence="2">Belongs to the TonB family.</text>
</comment>
<keyword evidence="13" id="KW-1185">Reference proteome</keyword>
<dbReference type="Pfam" id="PF03544">
    <property type="entry name" value="TonB_C"/>
    <property type="match status" value="1"/>
</dbReference>
<evidence type="ECO:0000256" key="2">
    <source>
        <dbReference type="ARBA" id="ARBA00006555"/>
    </source>
</evidence>
<evidence type="ECO:0000256" key="3">
    <source>
        <dbReference type="ARBA" id="ARBA00022448"/>
    </source>
</evidence>
<dbReference type="PROSITE" id="PS52015">
    <property type="entry name" value="TONB_CTD"/>
    <property type="match status" value="1"/>
</dbReference>
<evidence type="ECO:0000256" key="8">
    <source>
        <dbReference type="ARBA" id="ARBA00022989"/>
    </source>
</evidence>
<evidence type="ECO:0000256" key="6">
    <source>
        <dbReference type="ARBA" id="ARBA00022692"/>
    </source>
</evidence>
<sequence>MKSSVVCFAVFAAVFVSACSQKSAPAVSGNSKTEVPASDEVYVMVEEMPRFPGGENEMIRFVNKHMLYPQEARDNGEEGRVIVQFVVTKEGKLTNPEIVRSVSPSIDKEALRIVEIMPLWQPGKQNGRAVNTRYTLPLTFQLQ</sequence>
<dbReference type="EMBL" id="JAEHFX010000002">
    <property type="protein sequence ID" value="MBK0402587.1"/>
    <property type="molecule type" value="Genomic_DNA"/>
</dbReference>
<dbReference type="PANTHER" id="PTHR33446:SF2">
    <property type="entry name" value="PROTEIN TONB"/>
    <property type="match status" value="1"/>
</dbReference>
<feature type="chain" id="PRO_5046227172" evidence="10">
    <location>
        <begin position="19"/>
        <end position="143"/>
    </location>
</feature>
<dbReference type="Proteomes" id="UP000644147">
    <property type="component" value="Unassembled WGS sequence"/>
</dbReference>
<keyword evidence="7" id="KW-0653">Protein transport</keyword>
<proteinExistence type="inferred from homology"/>
<keyword evidence="4" id="KW-1003">Cell membrane</keyword>